<dbReference type="PANTHER" id="PTHR36023:SF3">
    <property type="entry name" value="ARGOS-LIKE PROTEIN"/>
    <property type="match status" value="1"/>
</dbReference>
<dbReference type="InterPro" id="IPR037468">
    <property type="entry name" value="ARGOS/ARL/OSR1"/>
</dbReference>
<evidence type="ECO:0000256" key="9">
    <source>
        <dbReference type="ARBA" id="ARBA00022824"/>
    </source>
</evidence>
<organism evidence="14 15">
    <name type="scientific">Papaver atlanticum</name>
    <dbReference type="NCBI Taxonomy" id="357466"/>
    <lineage>
        <taxon>Eukaryota</taxon>
        <taxon>Viridiplantae</taxon>
        <taxon>Streptophyta</taxon>
        <taxon>Embryophyta</taxon>
        <taxon>Tracheophyta</taxon>
        <taxon>Spermatophyta</taxon>
        <taxon>Magnoliopsida</taxon>
        <taxon>Ranunculales</taxon>
        <taxon>Papaveraceae</taxon>
        <taxon>Papaveroideae</taxon>
        <taxon>Papaver</taxon>
    </lineage>
</organism>
<protein>
    <recommendedName>
        <fullName evidence="16">ARGOS-like protein</fullName>
    </recommendedName>
</protein>
<dbReference type="GO" id="GO:0005783">
    <property type="term" value="C:endoplasmic reticulum"/>
    <property type="evidence" value="ECO:0007669"/>
    <property type="project" value="UniProtKB-SubCell"/>
</dbReference>
<comment type="caution">
    <text evidence="14">The sequence shown here is derived from an EMBL/GenBank/DDBJ whole genome shotgun (WGS) entry which is preliminary data.</text>
</comment>
<sequence length="160" mass="17568">MSFEDRPDVDLSTGLFTIRDHWVGGVGIMDGKTRTNNKTKASSVVMMDGQQQQIHLNHRRTLSGSSATPQGNRVNNIIRTNKNVPNNNNSRIPIRASYFSVESLLVLVTLTASLLILPVILPPLPPPPFLLLLLPIGILILLMILAFTPSDARDISSSYV</sequence>
<accession>A0AAD4SM65</accession>
<evidence type="ECO:0000313" key="15">
    <source>
        <dbReference type="Proteomes" id="UP001202328"/>
    </source>
</evidence>
<keyword evidence="12" id="KW-0539">Nucleus</keyword>
<reference evidence="14" key="1">
    <citation type="submission" date="2022-04" db="EMBL/GenBank/DDBJ databases">
        <title>A functionally conserved STORR gene fusion in Papaver species that diverged 16.8 million years ago.</title>
        <authorList>
            <person name="Catania T."/>
        </authorList>
    </citation>
    <scope>NUCLEOTIDE SEQUENCE</scope>
    <source>
        <strain evidence="14">S-188037</strain>
    </source>
</reference>
<dbReference type="PANTHER" id="PTHR36023">
    <property type="entry name" value="ARGOS-LIKE PROTEIN"/>
    <property type="match status" value="1"/>
</dbReference>
<keyword evidence="8 13" id="KW-0812">Transmembrane</keyword>
<keyword evidence="7" id="KW-0963">Cytoplasm</keyword>
<comment type="subcellular location">
    <subcellularLocation>
        <location evidence="4">Cytoplasm</location>
    </subcellularLocation>
    <subcellularLocation>
        <location evidence="3">Endoplasmic reticulum</location>
    </subcellularLocation>
    <subcellularLocation>
        <location evidence="2">Membrane</location>
        <topology evidence="2">Multi-pass membrane protein</topology>
    </subcellularLocation>
    <subcellularLocation>
        <location evidence="1">Nucleus</location>
    </subcellularLocation>
</comment>
<evidence type="ECO:0008006" key="16">
    <source>
        <dbReference type="Google" id="ProtNLM"/>
    </source>
</evidence>
<name>A0AAD4SM65_9MAGN</name>
<evidence type="ECO:0000256" key="1">
    <source>
        <dbReference type="ARBA" id="ARBA00004123"/>
    </source>
</evidence>
<evidence type="ECO:0000256" key="6">
    <source>
        <dbReference type="ARBA" id="ARBA00022473"/>
    </source>
</evidence>
<keyword evidence="15" id="KW-1185">Reference proteome</keyword>
<evidence type="ECO:0000256" key="7">
    <source>
        <dbReference type="ARBA" id="ARBA00022490"/>
    </source>
</evidence>
<evidence type="ECO:0000256" key="2">
    <source>
        <dbReference type="ARBA" id="ARBA00004141"/>
    </source>
</evidence>
<evidence type="ECO:0000256" key="11">
    <source>
        <dbReference type="ARBA" id="ARBA00023136"/>
    </source>
</evidence>
<proteinExistence type="inferred from homology"/>
<keyword evidence="6" id="KW-0217">Developmental protein</keyword>
<feature type="transmembrane region" description="Helical" evidence="13">
    <location>
        <begin position="98"/>
        <end position="121"/>
    </location>
</feature>
<dbReference type="GO" id="GO:0046622">
    <property type="term" value="P:positive regulation of organ growth"/>
    <property type="evidence" value="ECO:0007669"/>
    <property type="project" value="InterPro"/>
</dbReference>
<dbReference type="GO" id="GO:0005634">
    <property type="term" value="C:nucleus"/>
    <property type="evidence" value="ECO:0007669"/>
    <property type="project" value="UniProtKB-SubCell"/>
</dbReference>
<evidence type="ECO:0000256" key="10">
    <source>
        <dbReference type="ARBA" id="ARBA00022989"/>
    </source>
</evidence>
<evidence type="ECO:0000256" key="5">
    <source>
        <dbReference type="ARBA" id="ARBA00006891"/>
    </source>
</evidence>
<keyword evidence="9" id="KW-0256">Endoplasmic reticulum</keyword>
<evidence type="ECO:0000256" key="4">
    <source>
        <dbReference type="ARBA" id="ARBA00004496"/>
    </source>
</evidence>
<dbReference type="GO" id="GO:0009725">
    <property type="term" value="P:response to hormone"/>
    <property type="evidence" value="ECO:0007669"/>
    <property type="project" value="UniProtKB-ARBA"/>
</dbReference>
<evidence type="ECO:0000256" key="12">
    <source>
        <dbReference type="ARBA" id="ARBA00023242"/>
    </source>
</evidence>
<dbReference type="Proteomes" id="UP001202328">
    <property type="component" value="Unassembled WGS sequence"/>
</dbReference>
<dbReference type="AlphaFoldDB" id="A0AAD4SM65"/>
<dbReference type="GO" id="GO:0016020">
    <property type="term" value="C:membrane"/>
    <property type="evidence" value="ECO:0007669"/>
    <property type="project" value="UniProtKB-SubCell"/>
</dbReference>
<keyword evidence="10 13" id="KW-1133">Transmembrane helix</keyword>
<feature type="transmembrane region" description="Helical" evidence="13">
    <location>
        <begin position="127"/>
        <end position="147"/>
    </location>
</feature>
<evidence type="ECO:0000256" key="3">
    <source>
        <dbReference type="ARBA" id="ARBA00004240"/>
    </source>
</evidence>
<keyword evidence="11 13" id="KW-0472">Membrane</keyword>
<evidence type="ECO:0000256" key="8">
    <source>
        <dbReference type="ARBA" id="ARBA00022692"/>
    </source>
</evidence>
<dbReference type="EMBL" id="JAJJMB010010117">
    <property type="protein sequence ID" value="KAI3910745.1"/>
    <property type="molecule type" value="Genomic_DNA"/>
</dbReference>
<evidence type="ECO:0000256" key="13">
    <source>
        <dbReference type="SAM" id="Phobius"/>
    </source>
</evidence>
<gene>
    <name evidence="14" type="ORF">MKW98_030553</name>
</gene>
<comment type="similarity">
    <text evidence="5">Belongs to the plant organ size related (OSR) protein family.</text>
</comment>
<evidence type="ECO:0000313" key="14">
    <source>
        <dbReference type="EMBL" id="KAI3910745.1"/>
    </source>
</evidence>